<evidence type="ECO:0000313" key="1">
    <source>
        <dbReference type="EMBL" id="BBZ06161.1"/>
    </source>
</evidence>
<gene>
    <name evidence="1" type="ORF">MDOR_03300</name>
</gene>
<accession>A0A7I7VNZ1</accession>
<evidence type="ECO:0000313" key="2">
    <source>
        <dbReference type="Proteomes" id="UP000467201"/>
    </source>
</evidence>
<dbReference type="KEGG" id="mdr:MDOR_03300"/>
<reference evidence="1 2" key="1">
    <citation type="journal article" date="2019" name="Emerg. Microbes Infect.">
        <title>Comprehensive subspecies identification of 175 nontuberculous mycobacteria species based on 7547 genomic profiles.</title>
        <authorList>
            <person name="Matsumoto Y."/>
            <person name="Kinjo T."/>
            <person name="Motooka D."/>
            <person name="Nabeya D."/>
            <person name="Jung N."/>
            <person name="Uechi K."/>
            <person name="Horii T."/>
            <person name="Iida T."/>
            <person name="Fujita J."/>
            <person name="Nakamura S."/>
        </authorList>
    </citation>
    <scope>NUCLEOTIDE SEQUENCE [LARGE SCALE GENOMIC DNA]</scope>
    <source>
        <strain evidence="1 2">JCM 12405</strain>
    </source>
</reference>
<protein>
    <recommendedName>
        <fullName evidence="3">DUF2505 domain-containing protein</fullName>
    </recommendedName>
</protein>
<dbReference type="InterPro" id="IPR019639">
    <property type="entry name" value="DUF2505"/>
</dbReference>
<dbReference type="EMBL" id="AP022605">
    <property type="protein sequence ID" value="BBZ06161.1"/>
    <property type="molecule type" value="Genomic_DNA"/>
</dbReference>
<proteinExistence type="predicted"/>
<name>A0A7I7VNZ1_9MYCO</name>
<evidence type="ECO:0008006" key="3">
    <source>
        <dbReference type="Google" id="ProtNLM"/>
    </source>
</evidence>
<organism evidence="1 2">
    <name type="scientific">Mycolicibacterium doricum</name>
    <dbReference type="NCBI Taxonomy" id="126673"/>
    <lineage>
        <taxon>Bacteria</taxon>
        <taxon>Bacillati</taxon>
        <taxon>Actinomycetota</taxon>
        <taxon>Actinomycetes</taxon>
        <taxon>Mycobacteriales</taxon>
        <taxon>Mycobacteriaceae</taxon>
        <taxon>Mycolicibacterium</taxon>
    </lineage>
</organism>
<dbReference type="Pfam" id="PF10698">
    <property type="entry name" value="DUF2505"/>
    <property type="match status" value="1"/>
</dbReference>
<dbReference type="Proteomes" id="UP000467201">
    <property type="component" value="Chromosome"/>
</dbReference>
<sequence>MGRRMEDTVVFDAPAAHIHQQLTSEDYWCALTEVYRALNPRTELTLFRSDARGTDIALRQVMPRDDLPPIARKVMPVDVVITREQHFDPFDDASARAEGTFTAVMPHAPGRLDGRYQLADTPTGSRLLVYSSCKVSIPLVGGTLEDLILTNMRILFDGERRFTAGRVSDRR</sequence>
<dbReference type="RefSeq" id="WP_235849954.1">
    <property type="nucleotide sequence ID" value="NZ_AP022605.1"/>
</dbReference>
<dbReference type="AlphaFoldDB" id="A0A7I7VNZ1"/>